<dbReference type="Proteomes" id="UP000226031">
    <property type="component" value="Unassembled WGS sequence"/>
</dbReference>
<keyword evidence="3" id="KW-1185">Reference proteome</keyword>
<gene>
    <name evidence="2" type="ORF">GX50_01962</name>
</gene>
<feature type="compositionally biased region" description="Polar residues" evidence="1">
    <location>
        <begin position="15"/>
        <end position="24"/>
    </location>
</feature>
<proteinExistence type="predicted"/>
<feature type="region of interest" description="Disordered" evidence="1">
    <location>
        <begin position="376"/>
        <end position="398"/>
    </location>
</feature>
<feature type="compositionally biased region" description="Low complexity" evidence="1">
    <location>
        <begin position="828"/>
        <end position="844"/>
    </location>
</feature>
<feature type="compositionally biased region" description="Basic and acidic residues" evidence="1">
    <location>
        <begin position="629"/>
        <end position="653"/>
    </location>
</feature>
<feature type="compositionally biased region" description="Low complexity" evidence="1">
    <location>
        <begin position="943"/>
        <end position="964"/>
    </location>
</feature>
<dbReference type="InterPro" id="IPR021582">
    <property type="entry name" value="Aim21"/>
</dbReference>
<accession>A0A2B7ZPC7</accession>
<evidence type="ECO:0000256" key="1">
    <source>
        <dbReference type="SAM" id="MobiDB-lite"/>
    </source>
</evidence>
<dbReference type="AlphaFoldDB" id="A0A2B7ZPC7"/>
<feature type="region of interest" description="Disordered" evidence="1">
    <location>
        <begin position="867"/>
        <end position="1033"/>
    </location>
</feature>
<feature type="compositionally biased region" description="Pro residues" evidence="1">
    <location>
        <begin position="25"/>
        <end position="34"/>
    </location>
</feature>
<feature type="compositionally biased region" description="Basic and acidic residues" evidence="1">
    <location>
        <begin position="795"/>
        <end position="807"/>
    </location>
</feature>
<dbReference type="Pfam" id="PF11489">
    <property type="entry name" value="Aim21"/>
    <property type="match status" value="1"/>
</dbReference>
<feature type="compositionally biased region" description="Pro residues" evidence="1">
    <location>
        <begin position="713"/>
        <end position="731"/>
    </location>
</feature>
<dbReference type="STRING" id="73230.A0A2B7ZPC7"/>
<evidence type="ECO:0000313" key="2">
    <source>
        <dbReference type="EMBL" id="PGH35150.1"/>
    </source>
</evidence>
<feature type="compositionally biased region" description="Polar residues" evidence="1">
    <location>
        <begin position="922"/>
        <end position="932"/>
    </location>
</feature>
<dbReference type="EMBL" id="PDND01000026">
    <property type="protein sequence ID" value="PGH35150.1"/>
    <property type="molecule type" value="Genomic_DNA"/>
</dbReference>
<feature type="compositionally biased region" description="Polar residues" evidence="1">
    <location>
        <begin position="181"/>
        <end position="196"/>
    </location>
</feature>
<feature type="compositionally biased region" description="Low complexity" evidence="1">
    <location>
        <begin position="1022"/>
        <end position="1033"/>
    </location>
</feature>
<evidence type="ECO:0000313" key="3">
    <source>
        <dbReference type="Proteomes" id="UP000226031"/>
    </source>
</evidence>
<organism evidence="2 3">
    <name type="scientific">[Emmonsia] crescens</name>
    <dbReference type="NCBI Taxonomy" id="73230"/>
    <lineage>
        <taxon>Eukaryota</taxon>
        <taxon>Fungi</taxon>
        <taxon>Dikarya</taxon>
        <taxon>Ascomycota</taxon>
        <taxon>Pezizomycotina</taxon>
        <taxon>Eurotiomycetes</taxon>
        <taxon>Eurotiomycetidae</taxon>
        <taxon>Onygenales</taxon>
        <taxon>Ajellomycetaceae</taxon>
        <taxon>Emergomyces</taxon>
    </lineage>
</organism>
<feature type="compositionally biased region" description="Polar residues" evidence="1">
    <location>
        <begin position="661"/>
        <end position="670"/>
    </location>
</feature>
<evidence type="ECO:0008006" key="4">
    <source>
        <dbReference type="Google" id="ProtNLM"/>
    </source>
</evidence>
<protein>
    <recommendedName>
        <fullName evidence="4">Altered inheritance of mitochondria protein 21</fullName>
    </recommendedName>
</protein>
<feature type="region of interest" description="Disordered" evidence="1">
    <location>
        <begin position="1"/>
        <end position="316"/>
    </location>
</feature>
<reference evidence="2 3" key="1">
    <citation type="submission" date="2017-10" db="EMBL/GenBank/DDBJ databases">
        <title>Comparative genomics in systemic dimorphic fungi from Ajellomycetaceae.</title>
        <authorList>
            <person name="Munoz J.F."/>
            <person name="Mcewen J.G."/>
            <person name="Clay O.K."/>
            <person name="Cuomo C.A."/>
        </authorList>
    </citation>
    <scope>NUCLEOTIDE SEQUENCE [LARGE SCALE GENOMIC DNA]</scope>
    <source>
        <strain evidence="2 3">UAMH4076</strain>
    </source>
</reference>
<sequence length="1033" mass="110289">MSTKAFPAVPPRPSRSPNTLSSPNPEMPKVPPRPNSRRRIDRSASPNRDSYAPSPLNELPDVSGTRHRPSNDTSNTPARPPSVTLPSVGQEGMEYAGLEYQNASADNREQTQDPPVATRNVNRDLHLHAPKPSLPISSAKAQVQAVTRTDSQQAAAAGFGKVVPSLDYDDTDRSRSRHIRTSGSRQESSISSTDRQASLHFGEEGGIPEIGRRVPMDPNAGDVQAPSPSPYGDHGSEGHHHNLSGGGQQRTGRHHQRTRSSRENSLPPGSYGLRGHGVQPSDKFERAWYDKHPDELAREEQGQYGPGLGNQRPEWALSSDDLNKIVRTSASTGLGLATHANVVGTPEEELGYVATDELASRLASAPPESRFSKREYLQSHGPVESPLKESVVAGTADTENGVTEVDIYEKEEVIHIGEPLHHQHHPDGFAPAPEDYKPHGAQSLEEPGWAEEGPNDTPVLAADEIEPGAEHLQPAISPTFEHGSPSIKAHSRSHSRAESRPSSQPVSTHGVVPNMTRFGSRGEEREEMYTALEDVEEYEPLFPDDDGEAKISTSTERFKRLPEQHRFPSKDIWEDAPDSLQLEATVLTPDVPSKAVDNEGESPLEPPEQGTLQSKGGISPRVGSPSKELQSHLEDEKLPRAESKQRFPSKDIWEDAPDSQRLVTTVQTPQEEAKPTSPESPTKPALPAVPARPSKSISPVERKGVSPTEPRKPPTIPSRPKPQPPARPPKPSSRNSEESLTKTISAGSADAAAPVVKPKPPIPSRPGGSKIAALKAGFLSDLEGRLKVGPQGSKPQEKKPEPDEPVEKAPLSDARKGRARGPARRKPAAPAAAPAAKPIKKPATPKIKIVDAWNVWQIGGDGVLVVGGTSPAKAKSVSSPPDLPAAAIPEPQPSQPSEQAATTIATTVPRVPDADANADASLETTSKPVTTTDDADEPPPIARDSTTTSSSPSPSRNPDSTPSTLSHDDGLEAPPLVEAEIEPGDDNTPLVAEPGREKSDSVLDEEVGQTSAPMGTQEKEASGTSDAAATTSS</sequence>
<comment type="caution">
    <text evidence="2">The sequence shown here is derived from an EMBL/GenBank/DDBJ whole genome shotgun (WGS) entry which is preliminary data.</text>
</comment>
<feature type="compositionally biased region" description="Basic and acidic residues" evidence="1">
    <location>
        <begin position="700"/>
        <end position="712"/>
    </location>
</feature>
<dbReference type="VEuPathDB" id="FungiDB:EMCG_04796"/>
<feature type="compositionally biased region" description="Basic residues" evidence="1">
    <location>
        <begin position="817"/>
        <end position="827"/>
    </location>
</feature>
<feature type="compositionally biased region" description="Acidic residues" evidence="1">
    <location>
        <begin position="533"/>
        <end position="547"/>
    </location>
</feature>
<feature type="region of interest" description="Disordered" evidence="1">
    <location>
        <begin position="421"/>
        <end position="844"/>
    </location>
</feature>
<feature type="compositionally biased region" description="Polar residues" evidence="1">
    <location>
        <begin position="135"/>
        <end position="154"/>
    </location>
</feature>
<feature type="compositionally biased region" description="Low complexity" evidence="1">
    <location>
        <begin position="870"/>
        <end position="901"/>
    </location>
</feature>
<feature type="compositionally biased region" description="Basic and acidic residues" evidence="1">
    <location>
        <begin position="556"/>
        <end position="573"/>
    </location>
</feature>
<name>A0A2B7ZPC7_9EURO</name>
<feature type="compositionally biased region" description="Basic and acidic residues" evidence="1">
    <location>
        <begin position="282"/>
        <end position="301"/>
    </location>
</feature>